<dbReference type="CDD" id="cd03255">
    <property type="entry name" value="ABC_MJ0796_LolCDE_FtsE"/>
    <property type="match status" value="1"/>
</dbReference>
<dbReference type="SUPFAM" id="SSF52540">
    <property type="entry name" value="P-loop containing nucleoside triphosphate hydrolases"/>
    <property type="match status" value="1"/>
</dbReference>
<comment type="similarity">
    <text evidence="1">Belongs to the ABC transporter superfamily.</text>
</comment>
<keyword evidence="3" id="KW-0547">Nucleotide-binding</keyword>
<dbReference type="InterPro" id="IPR003593">
    <property type="entry name" value="AAA+_ATPase"/>
</dbReference>
<dbReference type="PANTHER" id="PTHR42798:SF6">
    <property type="entry name" value="CELL DIVISION ATP-BINDING PROTEIN FTSE"/>
    <property type="match status" value="1"/>
</dbReference>
<dbReference type="PROSITE" id="PS50893">
    <property type="entry name" value="ABC_TRANSPORTER_2"/>
    <property type="match status" value="1"/>
</dbReference>
<dbReference type="STRING" id="1798470.A3D55_01345"/>
<evidence type="ECO:0000256" key="3">
    <source>
        <dbReference type="ARBA" id="ARBA00022741"/>
    </source>
</evidence>
<dbReference type="AlphaFoldDB" id="A0A1F6BQ29"/>
<keyword evidence="4 6" id="KW-0067">ATP-binding</keyword>
<dbReference type="InterPro" id="IPR003439">
    <property type="entry name" value="ABC_transporter-like_ATP-bd"/>
</dbReference>
<evidence type="ECO:0000256" key="4">
    <source>
        <dbReference type="ARBA" id="ARBA00022840"/>
    </source>
</evidence>
<dbReference type="FunFam" id="3.40.50.300:FF:000032">
    <property type="entry name" value="Export ABC transporter ATP-binding protein"/>
    <property type="match status" value="1"/>
</dbReference>
<proteinExistence type="inferred from homology"/>
<dbReference type="InterPro" id="IPR017911">
    <property type="entry name" value="MacB-like_ATP-bd"/>
</dbReference>
<accession>A0A1F6BQ29</accession>
<dbReference type="GO" id="GO:0098796">
    <property type="term" value="C:membrane protein complex"/>
    <property type="evidence" value="ECO:0007669"/>
    <property type="project" value="UniProtKB-ARBA"/>
</dbReference>
<protein>
    <submittedName>
        <fullName evidence="6">Macrolide ABC transporter ATP-binding protein</fullName>
    </submittedName>
</protein>
<evidence type="ECO:0000259" key="5">
    <source>
        <dbReference type="PROSITE" id="PS50893"/>
    </source>
</evidence>
<dbReference type="Pfam" id="PF00005">
    <property type="entry name" value="ABC_tran"/>
    <property type="match status" value="1"/>
</dbReference>
<name>A0A1F6BQ29_9BACT</name>
<keyword evidence="2" id="KW-0813">Transport</keyword>
<evidence type="ECO:0000256" key="2">
    <source>
        <dbReference type="ARBA" id="ARBA00022448"/>
    </source>
</evidence>
<dbReference type="PANTHER" id="PTHR42798">
    <property type="entry name" value="LIPOPROTEIN-RELEASING SYSTEM ATP-BINDING PROTEIN LOLD"/>
    <property type="match status" value="1"/>
</dbReference>
<evidence type="ECO:0000313" key="7">
    <source>
        <dbReference type="Proteomes" id="UP000178825"/>
    </source>
</evidence>
<reference evidence="6 7" key="1">
    <citation type="journal article" date="2016" name="Nat. Commun.">
        <title>Thousands of microbial genomes shed light on interconnected biogeochemical processes in an aquifer system.</title>
        <authorList>
            <person name="Anantharaman K."/>
            <person name="Brown C.T."/>
            <person name="Hug L.A."/>
            <person name="Sharon I."/>
            <person name="Castelle C.J."/>
            <person name="Probst A.J."/>
            <person name="Thomas B.C."/>
            <person name="Singh A."/>
            <person name="Wilkins M.J."/>
            <person name="Karaoz U."/>
            <person name="Brodie E.L."/>
            <person name="Williams K.H."/>
            <person name="Hubbard S.S."/>
            <person name="Banfield J.F."/>
        </authorList>
    </citation>
    <scope>NUCLEOTIDE SEQUENCE [LARGE SCALE GENOMIC DNA]</scope>
</reference>
<gene>
    <name evidence="6" type="ORF">A3D55_01345</name>
</gene>
<sequence>MEPLIRTEKLEKVYKNDGVETTALHGVTFGIRRGEFVAIMGPSGSGKSTLMQILGCLDRPTSGEYFFEDKELHTYTDDELARIRNEKIGFVFQAFNLLPRISVIENVELPLVYRGVPPKERRERARRMIYLVGLGDREDYRASRLSGGQKQRAAIARALITTPEIIFADEPTGNLDSMSGGMVLELFQNLNEKGNTIVIVTHESYVAKAGKRVLHIVDGEIDKDEEVEERRVISREGFSK</sequence>
<feature type="domain" description="ABC transporter" evidence="5">
    <location>
        <begin position="5"/>
        <end position="240"/>
    </location>
</feature>
<dbReference type="EMBL" id="MFKJ01000009">
    <property type="protein sequence ID" value="OGG39039.1"/>
    <property type="molecule type" value="Genomic_DNA"/>
</dbReference>
<dbReference type="InterPro" id="IPR027417">
    <property type="entry name" value="P-loop_NTPase"/>
</dbReference>
<organism evidence="6 7">
    <name type="scientific">Candidatus Jorgensenbacteria bacterium RIFCSPHIGHO2_02_FULL_45_20</name>
    <dbReference type="NCBI Taxonomy" id="1798470"/>
    <lineage>
        <taxon>Bacteria</taxon>
        <taxon>Candidatus Joergenseniibacteriota</taxon>
    </lineage>
</organism>
<dbReference type="PROSITE" id="PS00211">
    <property type="entry name" value="ABC_TRANSPORTER_1"/>
    <property type="match status" value="1"/>
</dbReference>
<dbReference type="Gene3D" id="3.40.50.300">
    <property type="entry name" value="P-loop containing nucleotide triphosphate hydrolases"/>
    <property type="match status" value="1"/>
</dbReference>
<dbReference type="GO" id="GO:0022857">
    <property type="term" value="F:transmembrane transporter activity"/>
    <property type="evidence" value="ECO:0007669"/>
    <property type="project" value="UniProtKB-ARBA"/>
</dbReference>
<dbReference type="Proteomes" id="UP000178825">
    <property type="component" value="Unassembled WGS sequence"/>
</dbReference>
<evidence type="ECO:0000256" key="1">
    <source>
        <dbReference type="ARBA" id="ARBA00005417"/>
    </source>
</evidence>
<comment type="caution">
    <text evidence="6">The sequence shown here is derived from an EMBL/GenBank/DDBJ whole genome shotgun (WGS) entry which is preliminary data.</text>
</comment>
<dbReference type="SMART" id="SM00382">
    <property type="entry name" value="AAA"/>
    <property type="match status" value="1"/>
</dbReference>
<evidence type="ECO:0000313" key="6">
    <source>
        <dbReference type="EMBL" id="OGG39039.1"/>
    </source>
</evidence>
<dbReference type="GO" id="GO:0016887">
    <property type="term" value="F:ATP hydrolysis activity"/>
    <property type="evidence" value="ECO:0007669"/>
    <property type="project" value="InterPro"/>
</dbReference>
<dbReference type="InterPro" id="IPR017871">
    <property type="entry name" value="ABC_transporter-like_CS"/>
</dbReference>
<dbReference type="GO" id="GO:0005524">
    <property type="term" value="F:ATP binding"/>
    <property type="evidence" value="ECO:0007669"/>
    <property type="project" value="UniProtKB-KW"/>
</dbReference>